<feature type="domain" description="Peptidase M16 N-terminal" evidence="3">
    <location>
        <begin position="33"/>
        <end position="163"/>
    </location>
</feature>
<keyword evidence="6" id="KW-1185">Reference proteome</keyword>
<dbReference type="Gene3D" id="3.30.830.10">
    <property type="entry name" value="Metalloenzyme, LuxS/M16 peptidase-like"/>
    <property type="match status" value="2"/>
</dbReference>
<dbReference type="PANTHER" id="PTHR11851">
    <property type="entry name" value="METALLOPROTEASE"/>
    <property type="match status" value="1"/>
</dbReference>
<organism evidence="5 6">
    <name type="scientific">Oceanirhabdus seepicola</name>
    <dbReference type="NCBI Taxonomy" id="2828781"/>
    <lineage>
        <taxon>Bacteria</taxon>
        <taxon>Bacillati</taxon>
        <taxon>Bacillota</taxon>
        <taxon>Clostridia</taxon>
        <taxon>Eubacteriales</taxon>
        <taxon>Clostridiaceae</taxon>
        <taxon>Oceanirhabdus</taxon>
    </lineage>
</organism>
<dbReference type="SUPFAM" id="SSF63411">
    <property type="entry name" value="LuxS/MPP-like metallohydrolase"/>
    <property type="match status" value="2"/>
</dbReference>
<evidence type="ECO:0000313" key="6">
    <source>
        <dbReference type="Proteomes" id="UP001056429"/>
    </source>
</evidence>
<dbReference type="Pfam" id="PF05193">
    <property type="entry name" value="Peptidase_M16_C"/>
    <property type="match status" value="1"/>
</dbReference>
<dbReference type="EMBL" id="JAGSOJ010000002">
    <property type="protein sequence ID" value="MCM1990346.1"/>
    <property type="molecule type" value="Genomic_DNA"/>
</dbReference>
<name>A0A9J6P0V5_9CLOT</name>
<dbReference type="Proteomes" id="UP001056429">
    <property type="component" value="Unassembled WGS sequence"/>
</dbReference>
<dbReference type="InterPro" id="IPR001431">
    <property type="entry name" value="Pept_M16_Zn_BS"/>
</dbReference>
<evidence type="ECO:0000256" key="2">
    <source>
        <dbReference type="RuleBase" id="RU004447"/>
    </source>
</evidence>
<evidence type="ECO:0000259" key="3">
    <source>
        <dbReference type="Pfam" id="PF00675"/>
    </source>
</evidence>
<dbReference type="GO" id="GO:0046872">
    <property type="term" value="F:metal ion binding"/>
    <property type="evidence" value="ECO:0007669"/>
    <property type="project" value="InterPro"/>
</dbReference>
<feature type="domain" description="Peptidase M16 C-terminal" evidence="4">
    <location>
        <begin position="170"/>
        <end position="341"/>
    </location>
</feature>
<dbReference type="Pfam" id="PF00675">
    <property type="entry name" value="Peptidase_M16"/>
    <property type="match status" value="1"/>
</dbReference>
<dbReference type="PANTHER" id="PTHR11851:SF49">
    <property type="entry name" value="MITOCHONDRIAL-PROCESSING PEPTIDASE SUBUNIT ALPHA"/>
    <property type="match status" value="1"/>
</dbReference>
<dbReference type="InterPro" id="IPR050361">
    <property type="entry name" value="MPP/UQCRC_Complex"/>
</dbReference>
<dbReference type="InterPro" id="IPR011249">
    <property type="entry name" value="Metalloenz_LuxS/M16"/>
</dbReference>
<evidence type="ECO:0000313" key="5">
    <source>
        <dbReference type="EMBL" id="MCM1990346.1"/>
    </source>
</evidence>
<dbReference type="InterPro" id="IPR007863">
    <property type="entry name" value="Peptidase_M16_C"/>
</dbReference>
<dbReference type="RefSeq" id="WP_250859383.1">
    <property type="nucleotide sequence ID" value="NZ_JAGSOJ010000002.1"/>
</dbReference>
<dbReference type="PROSITE" id="PS00143">
    <property type="entry name" value="INSULINASE"/>
    <property type="match status" value="1"/>
</dbReference>
<gene>
    <name evidence="5" type="ORF">KDK92_11425</name>
</gene>
<comment type="caution">
    <text evidence="5">The sequence shown here is derived from an EMBL/GenBank/DDBJ whole genome shotgun (WGS) entry which is preliminary data.</text>
</comment>
<dbReference type="InterPro" id="IPR011765">
    <property type="entry name" value="Pept_M16_N"/>
</dbReference>
<reference evidence="5" key="2">
    <citation type="submission" date="2021-04" db="EMBL/GenBank/DDBJ databases">
        <authorList>
            <person name="Dong X."/>
        </authorList>
    </citation>
    <scope>NUCLEOTIDE SEQUENCE</scope>
    <source>
        <strain evidence="5">ZWT</strain>
    </source>
</reference>
<protein>
    <submittedName>
        <fullName evidence="5">Insulinase family protein</fullName>
    </submittedName>
</protein>
<evidence type="ECO:0000259" key="4">
    <source>
        <dbReference type="Pfam" id="PF05193"/>
    </source>
</evidence>
<accession>A0A9J6P0V5</accession>
<dbReference type="GO" id="GO:0006508">
    <property type="term" value="P:proteolysis"/>
    <property type="evidence" value="ECO:0007669"/>
    <property type="project" value="InterPro"/>
</dbReference>
<dbReference type="GO" id="GO:0004222">
    <property type="term" value="F:metalloendopeptidase activity"/>
    <property type="evidence" value="ECO:0007669"/>
    <property type="project" value="InterPro"/>
</dbReference>
<sequence length="419" mass="48763">MKRYLDYKNTTLDNGLEIVSIKKETDLVCLINAMKIGSLHEEDHERGLAHFIEHMIFKGTEKRDNKMLIDELEETGGEYDAYTDSVSTVISITALKEEFEKSCDILSDMLLNSDFKGEEIEKERKVILSEIKNSYDDIEDYSYRVLKENAFPNNSLKYDVLGTEKSVRGFSREDLLRFYNRYYNASNCKIIIVSPFDHDDVADTIERYYGNWKKGDSRTSRKEVFKNTPGKFETELNDNEQSTIMYLFTFENPTPKEELALRILDYRLGSSSNSVLFKELREKRGLCYSVHSTLGDYEKFNILYIYASVAKCDVEESKEVISFCLDEFLNEKLKFDDKFFNIVKKVYKTEIITTLEGCNDLAHFILAYILDDEDILSFYNDLDILDTLSKEDIYEIAKELFTNSTMSVILGRDEEDGDN</sequence>
<reference evidence="5" key="1">
    <citation type="journal article" date="2021" name="mSystems">
        <title>Bacteria and Archaea Synergistically Convert Glycine Betaine to Biogenic Methane in the Formosa Cold Seep of the South China Sea.</title>
        <authorList>
            <person name="Li L."/>
            <person name="Zhang W."/>
            <person name="Zhang S."/>
            <person name="Song L."/>
            <person name="Sun Q."/>
            <person name="Zhang H."/>
            <person name="Xiang H."/>
            <person name="Dong X."/>
        </authorList>
    </citation>
    <scope>NUCLEOTIDE SEQUENCE</scope>
    <source>
        <strain evidence="5">ZWT</strain>
    </source>
</reference>
<proteinExistence type="inferred from homology"/>
<dbReference type="AlphaFoldDB" id="A0A9J6P0V5"/>
<evidence type="ECO:0000256" key="1">
    <source>
        <dbReference type="ARBA" id="ARBA00007261"/>
    </source>
</evidence>
<comment type="similarity">
    <text evidence="1 2">Belongs to the peptidase M16 family.</text>
</comment>